<dbReference type="InterPro" id="IPR041516">
    <property type="entry name" value="LACTB2_WH"/>
</dbReference>
<dbReference type="Pfam" id="PF17778">
    <property type="entry name" value="WHD_BLACT"/>
    <property type="match status" value="1"/>
</dbReference>
<dbReference type="Gene3D" id="1.10.10.10">
    <property type="entry name" value="Winged helix-like DNA-binding domain superfamily/Winged helix DNA-binding domain"/>
    <property type="match status" value="1"/>
</dbReference>
<evidence type="ECO:0000313" key="2">
    <source>
        <dbReference type="EMBL" id="VDM75327.1"/>
    </source>
</evidence>
<dbReference type="InterPro" id="IPR036388">
    <property type="entry name" value="WH-like_DNA-bd_sf"/>
</dbReference>
<name>A0A3P7JGU8_STRVU</name>
<feature type="domain" description="LACTB2 winged helix" evidence="1">
    <location>
        <begin position="18"/>
        <end position="56"/>
    </location>
</feature>
<reference evidence="2 3" key="1">
    <citation type="submission" date="2018-11" db="EMBL/GenBank/DDBJ databases">
        <authorList>
            <consortium name="Pathogen Informatics"/>
        </authorList>
    </citation>
    <scope>NUCLEOTIDE SEQUENCE [LARGE SCALE GENOMIC DNA]</scope>
</reference>
<protein>
    <recommendedName>
        <fullName evidence="1">LACTB2 winged helix domain-containing protein</fullName>
    </recommendedName>
</protein>
<evidence type="ECO:0000313" key="3">
    <source>
        <dbReference type="Proteomes" id="UP000270094"/>
    </source>
</evidence>
<evidence type="ECO:0000259" key="1">
    <source>
        <dbReference type="Pfam" id="PF17778"/>
    </source>
</evidence>
<proteinExistence type="predicted"/>
<dbReference type="AlphaFoldDB" id="A0A3P7JGU8"/>
<accession>A0A3P7JGU8</accession>
<dbReference type="EMBL" id="UYYB01095190">
    <property type="protein sequence ID" value="VDM75327.1"/>
    <property type="molecule type" value="Genomic_DNA"/>
</dbReference>
<dbReference type="Proteomes" id="UP000270094">
    <property type="component" value="Unassembled WGS sequence"/>
</dbReference>
<dbReference type="OrthoDB" id="17458at2759"/>
<gene>
    <name evidence="2" type="ORF">SVUK_LOCUS10325</name>
</gene>
<organism evidence="2 3">
    <name type="scientific">Strongylus vulgaris</name>
    <name type="common">Blood worm</name>
    <dbReference type="NCBI Taxonomy" id="40348"/>
    <lineage>
        <taxon>Eukaryota</taxon>
        <taxon>Metazoa</taxon>
        <taxon>Ecdysozoa</taxon>
        <taxon>Nematoda</taxon>
        <taxon>Chromadorea</taxon>
        <taxon>Rhabditida</taxon>
        <taxon>Rhabditina</taxon>
        <taxon>Rhabditomorpha</taxon>
        <taxon>Strongyloidea</taxon>
        <taxon>Strongylidae</taxon>
        <taxon>Strongylus</taxon>
    </lineage>
</organism>
<sequence>MKRENEIVEALRKLGDATSMDITVLVYTDAPLSVRLAALNNVKLHLNKLIKDGRVDLTSTGMYHLNH</sequence>
<keyword evidence="3" id="KW-1185">Reference proteome</keyword>